<evidence type="ECO:0000313" key="2">
    <source>
        <dbReference type="EMBL" id="ELP84564.1"/>
    </source>
</evidence>
<evidence type="ECO:0000313" key="3">
    <source>
        <dbReference type="Proteomes" id="UP000014680"/>
    </source>
</evidence>
<dbReference type="GeneID" id="14883727"/>
<dbReference type="Gene3D" id="1.20.900.10">
    <property type="entry name" value="Dbl homology (DH) domain"/>
    <property type="match status" value="1"/>
</dbReference>
<dbReference type="Gene3D" id="1.25.10.10">
    <property type="entry name" value="Leucine-rich Repeat Variant"/>
    <property type="match status" value="1"/>
</dbReference>
<dbReference type="EMBL" id="KB207112">
    <property type="protein sequence ID" value="ELP84564.1"/>
    <property type="molecule type" value="Genomic_DNA"/>
</dbReference>
<accession>A0A0A1TVP9</accession>
<dbReference type="OrthoDB" id="9997817at2759"/>
<dbReference type="Proteomes" id="UP000014680">
    <property type="component" value="Unassembled WGS sequence"/>
</dbReference>
<proteinExistence type="predicted"/>
<dbReference type="GO" id="GO:0005737">
    <property type="term" value="C:cytoplasm"/>
    <property type="evidence" value="ECO:0007669"/>
    <property type="project" value="TreeGrafter"/>
</dbReference>
<dbReference type="PROSITE" id="PS50010">
    <property type="entry name" value="DH_2"/>
    <property type="match status" value="1"/>
</dbReference>
<dbReference type="InterPro" id="IPR051092">
    <property type="entry name" value="FYVE_RhoGEF_PH"/>
</dbReference>
<dbReference type="VEuPathDB" id="AmoebaDB:EIN_171190"/>
<dbReference type="SUPFAM" id="SSF48065">
    <property type="entry name" value="DBL homology domain (DH-domain)"/>
    <property type="match status" value="1"/>
</dbReference>
<dbReference type="Pfam" id="PF00621">
    <property type="entry name" value="RhoGEF"/>
    <property type="match status" value="1"/>
</dbReference>
<evidence type="ECO:0000259" key="1">
    <source>
        <dbReference type="PROSITE" id="PS50010"/>
    </source>
</evidence>
<dbReference type="RefSeq" id="XP_004183910.1">
    <property type="nucleotide sequence ID" value="XM_004183862.1"/>
</dbReference>
<dbReference type="SMART" id="SM00325">
    <property type="entry name" value="RhoGEF"/>
    <property type="match status" value="1"/>
</dbReference>
<dbReference type="CDD" id="cd00160">
    <property type="entry name" value="RhoGEF"/>
    <property type="match status" value="1"/>
</dbReference>
<dbReference type="PANTHER" id="PTHR12673:SF263">
    <property type="entry name" value="PLECKSTRIN DOMAIN-CONTAINING PROTEIN"/>
    <property type="match status" value="1"/>
</dbReference>
<gene>
    <name evidence="2" type="ORF">EIN_171190</name>
</gene>
<dbReference type="InterPro" id="IPR016024">
    <property type="entry name" value="ARM-type_fold"/>
</dbReference>
<dbReference type="AlphaFoldDB" id="A0A0A1TVP9"/>
<dbReference type="KEGG" id="eiv:EIN_171190"/>
<dbReference type="InterPro" id="IPR035899">
    <property type="entry name" value="DBL_dom_sf"/>
</dbReference>
<name>A0A0A1TVP9_ENTIV</name>
<dbReference type="PANTHER" id="PTHR12673">
    <property type="entry name" value="FACIOGENITAL DYSPLASIA PROTEIN"/>
    <property type="match status" value="1"/>
</dbReference>
<keyword evidence="3" id="KW-1185">Reference proteome</keyword>
<sequence>MNTEPTLQQQVPNFLLPTASLDPKAQLLISTIAGQIMNPETRENGLAFISKSIDNPSFAYVLLQVNPQLYTQFLSSEDPMSLSFALFIITKLSKNKLFTALFIQHDPTLLTSLKNLVASQTQNIFKQTVEVLYALITQINDKSFFAEFIPPLITKASLDKEMRLLCSMLLLNIIGNKKNSEIFIENGGLQMEKDVLESCEPQEIKIFLEILIMFHTVDPEKNRDMLITEGFFKTFTFLFEKITDKAQSERLLLFVSQFPTSPLFATNCIESGLFDEILRFLDFVPDNLQGKNLQQTLIIVFRMTQDVVGVQKCSSLKLIIKLDVLLRNIAQMPENIQIMVLGTLTNLLKNQQAVKEMMMYKIYVNIKNTPPAVLKNKAIILWKALMKHFDEVAEILAVVDYTQDDMQKIAEYNSKKAKAAAIVDELIQTEKSYVKQLDICTRVVMKKLENSLQEKKEQIFGNIPQIWGFQFTFAKELEDTLLVKEEEKQEYSVISHVLLKYFTPQMVDLYTKYSNIADDGMALFSSLSKTNKEVECAVRELSALGHHVSSYLILPIQRIPRYVMLIESLIKCMPEYLEESKHLKLCYEKIREIGKEVNDNKRKYESEMAIKKWSGRIDLSQFPNDERTFVFEMDQVLMSEKKDTIVCTMIIFSDIAVIARTVGRKEKWKIKHIMNLDDWKSVGVTDEKLSIFQQHSGVTVELSCSKINELEYLENQLKAATKQYKINKLHKQGAL</sequence>
<dbReference type="GO" id="GO:0005085">
    <property type="term" value="F:guanyl-nucleotide exchange factor activity"/>
    <property type="evidence" value="ECO:0007669"/>
    <property type="project" value="InterPro"/>
</dbReference>
<organism evidence="2 3">
    <name type="scientific">Entamoeba invadens IP1</name>
    <dbReference type="NCBI Taxonomy" id="370355"/>
    <lineage>
        <taxon>Eukaryota</taxon>
        <taxon>Amoebozoa</taxon>
        <taxon>Evosea</taxon>
        <taxon>Archamoebae</taxon>
        <taxon>Mastigamoebida</taxon>
        <taxon>Entamoebidae</taxon>
        <taxon>Entamoeba</taxon>
    </lineage>
</organism>
<dbReference type="InterPro" id="IPR000219">
    <property type="entry name" value="DH_dom"/>
</dbReference>
<reference evidence="2 3" key="1">
    <citation type="submission" date="2012-10" db="EMBL/GenBank/DDBJ databases">
        <authorList>
            <person name="Zafar N."/>
            <person name="Inman J."/>
            <person name="Hall N."/>
            <person name="Lorenzi H."/>
            <person name="Caler E."/>
        </authorList>
    </citation>
    <scope>NUCLEOTIDE SEQUENCE [LARGE SCALE GENOMIC DNA]</scope>
    <source>
        <strain evidence="2 3">IP1</strain>
    </source>
</reference>
<dbReference type="SUPFAM" id="SSF48371">
    <property type="entry name" value="ARM repeat"/>
    <property type="match status" value="1"/>
</dbReference>
<protein>
    <submittedName>
        <fullName evidence="2">Rho/RAC guanine nucleotide exchange factor, putative</fullName>
    </submittedName>
</protein>
<feature type="domain" description="DH" evidence="1">
    <location>
        <begin position="418"/>
        <end position="600"/>
    </location>
</feature>
<dbReference type="InterPro" id="IPR011989">
    <property type="entry name" value="ARM-like"/>
</dbReference>